<evidence type="ECO:0000313" key="1">
    <source>
        <dbReference type="Ensembl" id="ENSPLOP00000006556.1"/>
    </source>
</evidence>
<dbReference type="AlphaFoldDB" id="A0A8C8WN41"/>
<dbReference type="Proteomes" id="UP000694399">
    <property type="component" value="Chromosome X"/>
</dbReference>
<dbReference type="OMA" id="EWIADNN"/>
<dbReference type="Pfam" id="PF17826">
    <property type="entry name" value="DUF5588"/>
    <property type="match status" value="1"/>
</dbReference>
<evidence type="ECO:0000313" key="2">
    <source>
        <dbReference type="Proteomes" id="UP000694399"/>
    </source>
</evidence>
<name>A0A8C8WN41_PANLE</name>
<dbReference type="Gene3D" id="1.25.40.10">
    <property type="entry name" value="Tetratricopeptide repeat domain"/>
    <property type="match status" value="1"/>
</dbReference>
<dbReference type="SUPFAM" id="SSF48452">
    <property type="entry name" value="TPR-like"/>
    <property type="match status" value="1"/>
</dbReference>
<reference evidence="1" key="1">
    <citation type="journal article" date="2019" name="bioRxiv">
        <title>Long live the king: chromosome-level assembly of the lion (Panthera leo) using linked-read, Hi-C, and long read data.</title>
        <authorList>
            <person name="Armstrong E.E."/>
            <person name="Taylor R.W."/>
            <person name="Miller D.E."/>
            <person name="Kaelin C."/>
            <person name="Barsh G."/>
            <person name="Hadly E.A."/>
            <person name="Petrov D."/>
        </authorList>
    </citation>
    <scope>NUCLEOTIDE SEQUENCE [LARGE SCALE GENOMIC DNA]</scope>
</reference>
<dbReference type="PANTHER" id="PTHR31919:SF1">
    <property type="entry name" value="ZINC FINGERS AND HOMEOBOXES PROTEIN 1, ISOFORM 2"/>
    <property type="match status" value="1"/>
</dbReference>
<reference evidence="1" key="3">
    <citation type="submission" date="2025-09" db="UniProtKB">
        <authorList>
            <consortium name="Ensembl"/>
        </authorList>
    </citation>
    <scope>IDENTIFICATION</scope>
</reference>
<dbReference type="InterPro" id="IPR041404">
    <property type="entry name" value="DUF5588"/>
</dbReference>
<sequence>METGCWLLGGEFEDSVFEERRERRPGLPASYRAKRCEPQWFYEETGSSDDVEALTLKKFKGDLAYRRQEYQKALQEYSSISEKLPSTNFAMKRDVQEGQARCLVHLGRHTEALEIAANLENKATNTDHLTTVLYLQFAICSSLQNLEKTILCLQKLISLHPFDPWNWGKLAEAYLSLGPALSTLCASSQKQDGFTSSDKTIKSSLTHSGKDCLLCFPETLPESPVFSVEASSSNNQKNEKALKNIQNCVAEKREAVLLETQLKACASFVRTRLLLQLTESQQTSFALERNLRTQQEIADKMKEFGFKEDTLLLIAEVMGEDIVPEKIKDEVHTEVKCVGPTALTALVIASSKEFEDKWFRKIKDHFCPFENQFHTEIQILV</sequence>
<keyword evidence="2" id="KW-1185">Reference proteome</keyword>
<dbReference type="GeneTree" id="ENSGT00390000011435"/>
<protein>
    <submittedName>
        <fullName evidence="1">Chromosome 8 open reading frame 76</fullName>
    </submittedName>
</protein>
<proteinExistence type="predicted"/>
<organism evidence="1 2">
    <name type="scientific">Panthera leo</name>
    <name type="common">Lion</name>
    <dbReference type="NCBI Taxonomy" id="9689"/>
    <lineage>
        <taxon>Eukaryota</taxon>
        <taxon>Metazoa</taxon>
        <taxon>Chordata</taxon>
        <taxon>Craniata</taxon>
        <taxon>Vertebrata</taxon>
        <taxon>Euteleostomi</taxon>
        <taxon>Mammalia</taxon>
        <taxon>Eutheria</taxon>
        <taxon>Laurasiatheria</taxon>
        <taxon>Carnivora</taxon>
        <taxon>Feliformia</taxon>
        <taxon>Felidae</taxon>
        <taxon>Pantherinae</taxon>
        <taxon>Panthera</taxon>
    </lineage>
</organism>
<reference evidence="1" key="2">
    <citation type="submission" date="2025-08" db="UniProtKB">
        <authorList>
            <consortium name="Ensembl"/>
        </authorList>
    </citation>
    <scope>IDENTIFICATION</scope>
</reference>
<dbReference type="InterPro" id="IPR011990">
    <property type="entry name" value="TPR-like_helical_dom_sf"/>
</dbReference>
<accession>A0A8C8WN41</accession>
<dbReference type="PANTHER" id="PTHR31919">
    <property type="entry name" value="ZINC FINGERS AND HOMEOBOXES PROTEIN 1, ISOFORM 2"/>
    <property type="match status" value="1"/>
</dbReference>
<gene>
    <name evidence="1" type="primary">C8orf76</name>
    <name evidence="1" type="synonym">CF2H8orf76</name>
</gene>
<dbReference type="Ensembl" id="ENSPLOT00000007252.1">
    <property type="protein sequence ID" value="ENSPLOP00000006556.1"/>
    <property type="gene ID" value="ENSPLOG00000004797.1"/>
</dbReference>